<proteinExistence type="predicted"/>
<dbReference type="InterPro" id="IPR035992">
    <property type="entry name" value="Ricin_B-like_lectins"/>
</dbReference>
<dbReference type="SUPFAM" id="SSF50370">
    <property type="entry name" value="Ricin B-like lectins"/>
    <property type="match status" value="1"/>
</dbReference>
<gene>
    <name evidence="1" type="ORF">CPB84DRAFT_1752189</name>
</gene>
<dbReference type="AlphaFoldDB" id="A0A9P5TH84"/>
<dbReference type="OrthoDB" id="3039501at2759"/>
<reference evidence="1" key="1">
    <citation type="submission" date="2020-11" db="EMBL/GenBank/DDBJ databases">
        <authorList>
            <consortium name="DOE Joint Genome Institute"/>
            <person name="Ahrendt S."/>
            <person name="Riley R."/>
            <person name="Andreopoulos W."/>
            <person name="LaButti K."/>
            <person name="Pangilinan J."/>
            <person name="Ruiz-duenas F.J."/>
            <person name="Barrasa J.M."/>
            <person name="Sanchez-Garcia M."/>
            <person name="Camarero S."/>
            <person name="Miyauchi S."/>
            <person name="Serrano A."/>
            <person name="Linde D."/>
            <person name="Babiker R."/>
            <person name="Drula E."/>
            <person name="Ayuso-Fernandez I."/>
            <person name="Pacheco R."/>
            <person name="Padilla G."/>
            <person name="Ferreira P."/>
            <person name="Barriuso J."/>
            <person name="Kellner H."/>
            <person name="Castanera R."/>
            <person name="Alfaro M."/>
            <person name="Ramirez L."/>
            <person name="Pisabarro A.G."/>
            <person name="Kuo A."/>
            <person name="Tritt A."/>
            <person name="Lipzen A."/>
            <person name="He G."/>
            <person name="Yan M."/>
            <person name="Ng V."/>
            <person name="Cullen D."/>
            <person name="Martin F."/>
            <person name="Rosso M.-N."/>
            <person name="Henrissat B."/>
            <person name="Hibbett D."/>
            <person name="Martinez A.T."/>
            <person name="Grigoriev I.V."/>
        </authorList>
    </citation>
    <scope>NUCLEOTIDE SEQUENCE</scope>
    <source>
        <strain evidence="1">AH 44721</strain>
    </source>
</reference>
<evidence type="ECO:0000313" key="1">
    <source>
        <dbReference type="EMBL" id="KAF8877304.1"/>
    </source>
</evidence>
<evidence type="ECO:0000313" key="2">
    <source>
        <dbReference type="Proteomes" id="UP000724874"/>
    </source>
</evidence>
<sequence>MTSDLNILPNVRYRIQNVDFETCLERRDDTAVVWFFVVNSDGTYSVVNAQKSLGLDLSLDGSEAVFGQGNKVFCTAVTSATGKRWRLARDEARPDDIYFVNANRGPGGKSVLLSGLPHEPTFKAVDTIKDFTRIYQGYETRWKLVEDSATLLPYGNNNYTIRTLAGHSIHSRSDTDSLFVSEQISGDQRRWQFESRGNGVWTIKNIKKDAFLIPHKTNDDEWVPVLAKTPSDADKNWNIQNLGPVNYFSYFGNARFWVDRTVGNSRDLIRFALSLKDDNTLSYSQIWHIDLSNGPEPDAPRQILPGLREGEYQLQSLSASRFLATSGTSVVNSINNQGVYFKFEIAEGGDLGPDRVNISYLDQRGFRQYWNPMYVQAVGAYHVFLVAGQQPVWVIKGVEGSNPPQFRIALPQELSNVVMIDLRPAYQDRPYAFTETYSLGNPNWLFIGK</sequence>
<protein>
    <recommendedName>
        <fullName evidence="3">Ricin B lectin domain-containing protein</fullName>
    </recommendedName>
</protein>
<keyword evidence="2" id="KW-1185">Reference proteome</keyword>
<dbReference type="EMBL" id="JADNYJ010000172">
    <property type="protein sequence ID" value="KAF8877304.1"/>
    <property type="molecule type" value="Genomic_DNA"/>
</dbReference>
<organism evidence="1 2">
    <name type="scientific">Gymnopilus junonius</name>
    <name type="common">Spectacular rustgill mushroom</name>
    <name type="synonym">Gymnopilus spectabilis subsp. junonius</name>
    <dbReference type="NCBI Taxonomy" id="109634"/>
    <lineage>
        <taxon>Eukaryota</taxon>
        <taxon>Fungi</taxon>
        <taxon>Dikarya</taxon>
        <taxon>Basidiomycota</taxon>
        <taxon>Agaricomycotina</taxon>
        <taxon>Agaricomycetes</taxon>
        <taxon>Agaricomycetidae</taxon>
        <taxon>Agaricales</taxon>
        <taxon>Agaricineae</taxon>
        <taxon>Hymenogastraceae</taxon>
        <taxon>Gymnopilus</taxon>
    </lineage>
</organism>
<dbReference type="Proteomes" id="UP000724874">
    <property type="component" value="Unassembled WGS sequence"/>
</dbReference>
<name>A0A9P5TH84_GYMJU</name>
<comment type="caution">
    <text evidence="1">The sequence shown here is derived from an EMBL/GenBank/DDBJ whole genome shotgun (WGS) entry which is preliminary data.</text>
</comment>
<evidence type="ECO:0008006" key="3">
    <source>
        <dbReference type="Google" id="ProtNLM"/>
    </source>
</evidence>
<accession>A0A9P5TH84</accession>